<comment type="subcellular location">
    <subcellularLocation>
        <location evidence="1">Cell membrane</location>
        <topology evidence="1">Multi-pass membrane protein</topology>
    </subcellularLocation>
</comment>
<feature type="transmembrane region" description="Helical" evidence="9">
    <location>
        <begin position="54"/>
        <end position="73"/>
    </location>
</feature>
<dbReference type="InterPro" id="IPR005829">
    <property type="entry name" value="Sugar_transporter_CS"/>
</dbReference>
<feature type="transmembrane region" description="Helical" evidence="9">
    <location>
        <begin position="141"/>
        <end position="162"/>
    </location>
</feature>
<proteinExistence type="inferred from homology"/>
<feature type="transmembrane region" description="Helical" evidence="9">
    <location>
        <begin position="15"/>
        <end position="34"/>
    </location>
</feature>
<dbReference type="SUPFAM" id="SSF103473">
    <property type="entry name" value="MFS general substrate transporter"/>
    <property type="match status" value="1"/>
</dbReference>
<dbReference type="PROSITE" id="PS00216">
    <property type="entry name" value="SUGAR_TRANSPORT_1"/>
    <property type="match status" value="2"/>
</dbReference>
<feature type="transmembrane region" description="Helical" evidence="9">
    <location>
        <begin position="301"/>
        <end position="319"/>
    </location>
</feature>
<dbReference type="EMBL" id="JAKLTR010000016">
    <property type="protein sequence ID" value="MCG2616942.1"/>
    <property type="molecule type" value="Genomic_DNA"/>
</dbReference>
<dbReference type="InterPro" id="IPR050814">
    <property type="entry name" value="Myo-inositol_Transporter"/>
</dbReference>
<dbReference type="PANTHER" id="PTHR48020">
    <property type="entry name" value="PROTON MYO-INOSITOL COTRANSPORTER"/>
    <property type="match status" value="1"/>
</dbReference>
<organism evidence="11 12">
    <name type="scientific">Terrimonas ginsenosidimutans</name>
    <dbReference type="NCBI Taxonomy" id="2908004"/>
    <lineage>
        <taxon>Bacteria</taxon>
        <taxon>Pseudomonadati</taxon>
        <taxon>Bacteroidota</taxon>
        <taxon>Chitinophagia</taxon>
        <taxon>Chitinophagales</taxon>
        <taxon>Chitinophagaceae</taxon>
        <taxon>Terrimonas</taxon>
    </lineage>
</organism>
<dbReference type="NCBIfam" id="TIGR00879">
    <property type="entry name" value="SP"/>
    <property type="match status" value="1"/>
</dbReference>
<evidence type="ECO:0000256" key="1">
    <source>
        <dbReference type="ARBA" id="ARBA00004651"/>
    </source>
</evidence>
<evidence type="ECO:0000256" key="7">
    <source>
        <dbReference type="ARBA" id="ARBA00023136"/>
    </source>
</evidence>
<feature type="transmembrane region" description="Helical" evidence="9">
    <location>
        <begin position="258"/>
        <end position="281"/>
    </location>
</feature>
<keyword evidence="7 9" id="KW-0472">Membrane</keyword>
<feature type="domain" description="Major facilitator superfamily (MFS) profile" evidence="10">
    <location>
        <begin position="16"/>
        <end position="444"/>
    </location>
</feature>
<dbReference type="InterPro" id="IPR005828">
    <property type="entry name" value="MFS_sugar_transport-like"/>
</dbReference>
<dbReference type="PROSITE" id="PS00217">
    <property type="entry name" value="SUGAR_TRANSPORT_2"/>
    <property type="match status" value="1"/>
</dbReference>
<feature type="transmembrane region" description="Helical" evidence="9">
    <location>
        <begin position="174"/>
        <end position="194"/>
    </location>
</feature>
<evidence type="ECO:0000313" key="11">
    <source>
        <dbReference type="EMBL" id="MCG2616942.1"/>
    </source>
</evidence>
<dbReference type="InterPro" id="IPR020846">
    <property type="entry name" value="MFS_dom"/>
</dbReference>
<accession>A0ABS9KX54</accession>
<feature type="transmembrane region" description="Helical" evidence="9">
    <location>
        <begin position="390"/>
        <end position="413"/>
    </location>
</feature>
<dbReference type="RefSeq" id="WP_237875479.1">
    <property type="nucleotide sequence ID" value="NZ_JAKLTR010000016.1"/>
</dbReference>
<name>A0ABS9KX54_9BACT</name>
<comment type="caution">
    <text evidence="11">The sequence shown here is derived from an EMBL/GenBank/DDBJ whole genome shotgun (WGS) entry which is preliminary data.</text>
</comment>
<feature type="transmembrane region" description="Helical" evidence="9">
    <location>
        <begin position="326"/>
        <end position="347"/>
    </location>
</feature>
<keyword evidence="12" id="KW-1185">Reference proteome</keyword>
<keyword evidence="5 9" id="KW-0812">Transmembrane</keyword>
<keyword evidence="4" id="KW-1003">Cell membrane</keyword>
<protein>
    <submittedName>
        <fullName evidence="11">Sugar porter family MFS transporter</fullName>
    </submittedName>
</protein>
<feature type="transmembrane region" description="Helical" evidence="9">
    <location>
        <begin position="85"/>
        <end position="105"/>
    </location>
</feature>
<dbReference type="CDD" id="cd17359">
    <property type="entry name" value="MFS_XylE_like"/>
    <property type="match status" value="1"/>
</dbReference>
<sequence>MQTSNDSITSRRTQFICFTVALGGLLFGFDTAVISGALQPLKTQFSFDATMEGWLVSSGLVGCILGVLITGMLSDRIGRKKTILIAGWTFLLSAIGCAVAPSATILIISRMLGGIGVGMASMISPMYIAEFAPAASRGRMVAYYQLAITIGILLAYLSNALLAHFNMGFTPEEIWRPMFFVMAIPSVAFLFLLVKIPESPRWLVSKGRIKEASDIMHTVRTPELADKEIRDIEKASTANPQNASAPQSISLSSPQMRIPLLIGILLAVFQQFSGINAIIYYGPSIFEAAGMDSSNALLSQVIIGSVNLFSTIIAIKWVDQIGRKKLLSIGLTGIVISLILCGVLFYTNSTQGPWLLILMLVFICCFAFSLGPITWIIINEIFPGAVRVKAVALCTLMLWIAVWMVGQFVPWLLEKAGPAMMFWIFAIFSLCNFFFSWKVVKETSGKTLEEMEEVFVAPH</sequence>
<dbReference type="PRINTS" id="PR00171">
    <property type="entry name" value="SUGRTRNSPORT"/>
</dbReference>
<dbReference type="Pfam" id="PF00083">
    <property type="entry name" value="Sugar_tr"/>
    <property type="match status" value="1"/>
</dbReference>
<keyword evidence="6 9" id="KW-1133">Transmembrane helix</keyword>
<evidence type="ECO:0000256" key="6">
    <source>
        <dbReference type="ARBA" id="ARBA00022989"/>
    </source>
</evidence>
<dbReference type="PANTHER" id="PTHR48020:SF12">
    <property type="entry name" value="PROTON MYO-INOSITOL COTRANSPORTER"/>
    <property type="match status" value="1"/>
</dbReference>
<dbReference type="InterPro" id="IPR047984">
    <property type="entry name" value="XylE-like"/>
</dbReference>
<feature type="transmembrane region" description="Helical" evidence="9">
    <location>
        <begin position="353"/>
        <end position="378"/>
    </location>
</feature>
<feature type="transmembrane region" description="Helical" evidence="9">
    <location>
        <begin position="111"/>
        <end position="129"/>
    </location>
</feature>
<dbReference type="InterPro" id="IPR003663">
    <property type="entry name" value="Sugar/inositol_transpt"/>
</dbReference>
<comment type="similarity">
    <text evidence="2 8">Belongs to the major facilitator superfamily. Sugar transporter (TC 2.A.1.1) family.</text>
</comment>
<evidence type="ECO:0000256" key="3">
    <source>
        <dbReference type="ARBA" id="ARBA00022448"/>
    </source>
</evidence>
<feature type="transmembrane region" description="Helical" evidence="9">
    <location>
        <begin position="419"/>
        <end position="437"/>
    </location>
</feature>
<evidence type="ECO:0000256" key="5">
    <source>
        <dbReference type="ARBA" id="ARBA00022692"/>
    </source>
</evidence>
<evidence type="ECO:0000256" key="2">
    <source>
        <dbReference type="ARBA" id="ARBA00010992"/>
    </source>
</evidence>
<keyword evidence="3 8" id="KW-0813">Transport</keyword>
<dbReference type="PROSITE" id="PS50850">
    <property type="entry name" value="MFS"/>
    <property type="match status" value="1"/>
</dbReference>
<dbReference type="Proteomes" id="UP001165367">
    <property type="component" value="Unassembled WGS sequence"/>
</dbReference>
<evidence type="ECO:0000256" key="8">
    <source>
        <dbReference type="RuleBase" id="RU003346"/>
    </source>
</evidence>
<evidence type="ECO:0000256" key="9">
    <source>
        <dbReference type="SAM" id="Phobius"/>
    </source>
</evidence>
<gene>
    <name evidence="11" type="ORF">LZZ85_21775</name>
</gene>
<evidence type="ECO:0000259" key="10">
    <source>
        <dbReference type="PROSITE" id="PS50850"/>
    </source>
</evidence>
<evidence type="ECO:0000313" key="12">
    <source>
        <dbReference type="Proteomes" id="UP001165367"/>
    </source>
</evidence>
<reference evidence="11" key="1">
    <citation type="submission" date="2022-01" db="EMBL/GenBank/DDBJ databases">
        <authorList>
            <person name="Jo J.-H."/>
            <person name="Im W.-T."/>
        </authorList>
    </citation>
    <scope>NUCLEOTIDE SEQUENCE</scope>
    <source>
        <strain evidence="11">NA20</strain>
    </source>
</reference>
<dbReference type="InterPro" id="IPR036259">
    <property type="entry name" value="MFS_trans_sf"/>
</dbReference>
<evidence type="ECO:0000256" key="4">
    <source>
        <dbReference type="ARBA" id="ARBA00022475"/>
    </source>
</evidence>
<dbReference type="Gene3D" id="1.20.1250.20">
    <property type="entry name" value="MFS general substrate transporter like domains"/>
    <property type="match status" value="1"/>
</dbReference>